<evidence type="ECO:0000256" key="6">
    <source>
        <dbReference type="SAM" id="Phobius"/>
    </source>
</evidence>
<feature type="transmembrane region" description="Helical" evidence="6">
    <location>
        <begin position="176"/>
        <end position="197"/>
    </location>
</feature>
<gene>
    <name evidence="7" type="ORF">EJ03DRAFT_338636</name>
</gene>
<comment type="subcellular location">
    <subcellularLocation>
        <location evidence="1">Membrane</location>
        <topology evidence="1">Multi-pass membrane protein</topology>
    </subcellularLocation>
</comment>
<accession>A0A6G1KZL2</accession>
<evidence type="ECO:0000256" key="2">
    <source>
        <dbReference type="ARBA" id="ARBA00022692"/>
    </source>
</evidence>
<sequence length="394" mass="44144">MSYTIHSVILRIREAAASETSGIPQGNDTCAAPLTNDVGDPIAGNLTVHHIMILVCAPCLGLTIASTLYLEWRHLHCYKVPQEQRQILRIASLPAVYATFDFLALLFILDYQYIAPIAKIYEAFSIAALFFLVLEWACPDGTDREKYFSNLQGKDKKGNNVPGGSLKWFQTTSRNALQFPLTKLVLIVIQIVTQYYHVFCENSMSPKHAHLWIFLFDIFFVGGAFEGVTSFAKRMGKEGAISASHRARGRILTLLGIVIFQVLQDFIFGLMNGKLFKPSKTVTYNDLNFGIPATLTILESVFFSLLMQWSFSAKEYKEGVRMDRYGMAPAVRTKTWRALLDAFNLIDIILGTITAFGLLFGSVQSRYSARSGGHHQRTKGSHSGMEPLSERTRM</sequence>
<dbReference type="Proteomes" id="UP000799436">
    <property type="component" value="Unassembled WGS sequence"/>
</dbReference>
<dbReference type="GO" id="GO:0016020">
    <property type="term" value="C:membrane"/>
    <property type="evidence" value="ECO:0007669"/>
    <property type="project" value="UniProtKB-SubCell"/>
</dbReference>
<dbReference type="InterPro" id="IPR005178">
    <property type="entry name" value="Ostalpha/TMEM184C"/>
</dbReference>
<organism evidence="7 8">
    <name type="scientific">Teratosphaeria nubilosa</name>
    <dbReference type="NCBI Taxonomy" id="161662"/>
    <lineage>
        <taxon>Eukaryota</taxon>
        <taxon>Fungi</taxon>
        <taxon>Dikarya</taxon>
        <taxon>Ascomycota</taxon>
        <taxon>Pezizomycotina</taxon>
        <taxon>Dothideomycetes</taxon>
        <taxon>Dothideomycetidae</taxon>
        <taxon>Mycosphaerellales</taxon>
        <taxon>Teratosphaeriaceae</taxon>
        <taxon>Teratosphaeria</taxon>
    </lineage>
</organism>
<evidence type="ECO:0008006" key="9">
    <source>
        <dbReference type="Google" id="ProtNLM"/>
    </source>
</evidence>
<keyword evidence="4 6" id="KW-0472">Membrane</keyword>
<keyword evidence="8" id="KW-1185">Reference proteome</keyword>
<feature type="region of interest" description="Disordered" evidence="5">
    <location>
        <begin position="370"/>
        <end position="394"/>
    </location>
</feature>
<evidence type="ECO:0000256" key="1">
    <source>
        <dbReference type="ARBA" id="ARBA00004141"/>
    </source>
</evidence>
<reference evidence="7" key="1">
    <citation type="journal article" date="2020" name="Stud. Mycol.">
        <title>101 Dothideomycetes genomes: a test case for predicting lifestyles and emergence of pathogens.</title>
        <authorList>
            <person name="Haridas S."/>
            <person name="Albert R."/>
            <person name="Binder M."/>
            <person name="Bloem J."/>
            <person name="Labutti K."/>
            <person name="Salamov A."/>
            <person name="Andreopoulos B."/>
            <person name="Baker S."/>
            <person name="Barry K."/>
            <person name="Bills G."/>
            <person name="Bluhm B."/>
            <person name="Cannon C."/>
            <person name="Castanera R."/>
            <person name="Culley D."/>
            <person name="Daum C."/>
            <person name="Ezra D."/>
            <person name="Gonzalez J."/>
            <person name="Henrissat B."/>
            <person name="Kuo A."/>
            <person name="Liang C."/>
            <person name="Lipzen A."/>
            <person name="Lutzoni F."/>
            <person name="Magnuson J."/>
            <person name="Mondo S."/>
            <person name="Nolan M."/>
            <person name="Ohm R."/>
            <person name="Pangilinan J."/>
            <person name="Park H.-J."/>
            <person name="Ramirez L."/>
            <person name="Alfaro M."/>
            <person name="Sun H."/>
            <person name="Tritt A."/>
            <person name="Yoshinaga Y."/>
            <person name="Zwiers L.-H."/>
            <person name="Turgeon B."/>
            <person name="Goodwin S."/>
            <person name="Spatafora J."/>
            <person name="Crous P."/>
            <person name="Grigoriev I."/>
        </authorList>
    </citation>
    <scope>NUCLEOTIDE SEQUENCE</scope>
    <source>
        <strain evidence="7">CBS 116005</strain>
    </source>
</reference>
<feature type="transmembrane region" description="Helical" evidence="6">
    <location>
        <begin position="120"/>
        <end position="138"/>
    </location>
</feature>
<evidence type="ECO:0000256" key="4">
    <source>
        <dbReference type="ARBA" id="ARBA00023136"/>
    </source>
</evidence>
<dbReference type="AlphaFoldDB" id="A0A6G1KZL2"/>
<feature type="transmembrane region" description="Helical" evidence="6">
    <location>
        <begin position="251"/>
        <end position="271"/>
    </location>
</feature>
<keyword evidence="2 6" id="KW-0812">Transmembrane</keyword>
<dbReference type="EMBL" id="ML995878">
    <property type="protein sequence ID" value="KAF2766076.1"/>
    <property type="molecule type" value="Genomic_DNA"/>
</dbReference>
<evidence type="ECO:0000256" key="3">
    <source>
        <dbReference type="ARBA" id="ARBA00022989"/>
    </source>
</evidence>
<dbReference type="PANTHER" id="PTHR23423">
    <property type="entry name" value="ORGANIC SOLUTE TRANSPORTER-RELATED"/>
    <property type="match status" value="1"/>
</dbReference>
<dbReference type="OrthoDB" id="5348404at2759"/>
<evidence type="ECO:0000313" key="7">
    <source>
        <dbReference type="EMBL" id="KAF2766076.1"/>
    </source>
</evidence>
<feature type="transmembrane region" description="Helical" evidence="6">
    <location>
        <begin position="291"/>
        <end position="311"/>
    </location>
</feature>
<feature type="transmembrane region" description="Helical" evidence="6">
    <location>
        <begin position="342"/>
        <end position="363"/>
    </location>
</feature>
<dbReference type="Pfam" id="PF03619">
    <property type="entry name" value="Solute_trans_a"/>
    <property type="match status" value="1"/>
</dbReference>
<feature type="transmembrane region" description="Helical" evidence="6">
    <location>
        <begin position="91"/>
        <end position="114"/>
    </location>
</feature>
<dbReference type="SMART" id="SM01417">
    <property type="entry name" value="Solute_trans_a"/>
    <property type="match status" value="1"/>
</dbReference>
<proteinExistence type="predicted"/>
<keyword evidence="3 6" id="KW-1133">Transmembrane helix</keyword>
<evidence type="ECO:0000313" key="8">
    <source>
        <dbReference type="Proteomes" id="UP000799436"/>
    </source>
</evidence>
<name>A0A6G1KZL2_9PEZI</name>
<evidence type="ECO:0000256" key="5">
    <source>
        <dbReference type="SAM" id="MobiDB-lite"/>
    </source>
</evidence>
<protein>
    <recommendedName>
        <fullName evidence="9">DUF300-domain-containing protein</fullName>
    </recommendedName>
</protein>
<feature type="transmembrane region" description="Helical" evidence="6">
    <location>
        <begin position="209"/>
        <end position="231"/>
    </location>
</feature>
<feature type="transmembrane region" description="Helical" evidence="6">
    <location>
        <begin position="51"/>
        <end position="70"/>
    </location>
</feature>